<organism evidence="2 3">
    <name type="scientific">Brassicogethes aeneus</name>
    <name type="common">Rape pollen beetle</name>
    <name type="synonym">Meligethes aeneus</name>
    <dbReference type="NCBI Taxonomy" id="1431903"/>
    <lineage>
        <taxon>Eukaryota</taxon>
        <taxon>Metazoa</taxon>
        <taxon>Ecdysozoa</taxon>
        <taxon>Arthropoda</taxon>
        <taxon>Hexapoda</taxon>
        <taxon>Insecta</taxon>
        <taxon>Pterygota</taxon>
        <taxon>Neoptera</taxon>
        <taxon>Endopterygota</taxon>
        <taxon>Coleoptera</taxon>
        <taxon>Polyphaga</taxon>
        <taxon>Cucujiformia</taxon>
        <taxon>Nitidulidae</taxon>
        <taxon>Meligethinae</taxon>
        <taxon>Brassicogethes</taxon>
    </lineage>
</organism>
<sequence length="642" mass="74190">MKSMRKESPWILAVKLSTLTFKDPILESARTRSDAKAKAVLARVEFEYDLVAAEAKYHHDCFISFLKPTNGIWHGDLYRERRGYGDQAVNDESYEDRWRYCSREKYEIECKWVYSMHAMNTVCERLEDLANVRMDTTEQHVDASDSRTLTETNFSVPDKPGTSTESLNEILQAIENEEIVTEDISYQFPDFDLKTLLQTSPLGKFYETNNSLDNLRRGRLVDIIIKHLFNYIVKHRLKYEQYNKISAKIISIFPKENIGTYFVPPIPKNKSISGKSIFAKGKLVDKCRNLLYISGESKRKKRRERDENDDPQAKKSRLTIDKETEDDQIWLKSNFEPWATVLEKWKKTYKIRQSESFTTVHEFIEKWNILKDLRSDVLINLDFDILYPDKGLYLYKNWNFFFNKLIALKQSEIQDPNIQTTVEYLNKNINEEIILGQKKLNFAQEKHLNGTKLAEAQLALFVACHSSISTVDHLGHICKSSFQGNEVTYLQIHRTKCSEIIKNVLAPYFAQRLSEDIGDLPYSLLIDESNDISVIKYLGCSIRYFSQKSSKIVCTSLGLGQLESANADGIIQCLLLILKKYNLKIENMQGLDTDNASVMTGVNNGVYKKLQTYNPTLVLIRCVCHSLQLASSYATKELPKNL</sequence>
<feature type="region of interest" description="Disordered" evidence="1">
    <location>
        <begin position="141"/>
        <end position="162"/>
    </location>
</feature>
<dbReference type="PANTHER" id="PTHR37162">
    <property type="entry name" value="HAT FAMILY DIMERISATION DOMAINCONTAINING PROTEIN-RELATED"/>
    <property type="match status" value="1"/>
</dbReference>
<dbReference type="OrthoDB" id="6779154at2759"/>
<gene>
    <name evidence="2" type="ORF">MELIAE_LOCUS11955</name>
</gene>
<dbReference type="AlphaFoldDB" id="A0A9P0FP97"/>
<feature type="compositionally biased region" description="Polar residues" evidence="1">
    <location>
        <begin position="146"/>
        <end position="162"/>
    </location>
</feature>
<reference evidence="2" key="1">
    <citation type="submission" date="2021-12" db="EMBL/GenBank/DDBJ databases">
        <authorList>
            <person name="King R."/>
        </authorList>
    </citation>
    <scope>NUCLEOTIDE SEQUENCE</scope>
</reference>
<dbReference type="Proteomes" id="UP001154078">
    <property type="component" value="Chromosome 8"/>
</dbReference>
<evidence type="ECO:0000313" key="3">
    <source>
        <dbReference type="Proteomes" id="UP001154078"/>
    </source>
</evidence>
<accession>A0A9P0FP97</accession>
<proteinExistence type="predicted"/>
<name>A0A9P0FP97_BRAAE</name>
<protein>
    <recommendedName>
        <fullName evidence="4">DUF4371 domain-containing protein</fullName>
    </recommendedName>
</protein>
<dbReference type="PANTHER" id="PTHR37162:SF1">
    <property type="entry name" value="BED-TYPE DOMAIN-CONTAINING PROTEIN"/>
    <property type="match status" value="1"/>
</dbReference>
<evidence type="ECO:0008006" key="4">
    <source>
        <dbReference type="Google" id="ProtNLM"/>
    </source>
</evidence>
<evidence type="ECO:0000256" key="1">
    <source>
        <dbReference type="SAM" id="MobiDB-lite"/>
    </source>
</evidence>
<keyword evidence="3" id="KW-1185">Reference proteome</keyword>
<dbReference type="EMBL" id="OV121139">
    <property type="protein sequence ID" value="CAH0562948.1"/>
    <property type="molecule type" value="Genomic_DNA"/>
</dbReference>
<evidence type="ECO:0000313" key="2">
    <source>
        <dbReference type="EMBL" id="CAH0562948.1"/>
    </source>
</evidence>